<evidence type="ECO:0000313" key="1">
    <source>
        <dbReference type="EMBL" id="KAI3806305.1"/>
    </source>
</evidence>
<comment type="caution">
    <text evidence="1">The sequence shown here is derived from an EMBL/GenBank/DDBJ whole genome shotgun (WGS) entry which is preliminary data.</text>
</comment>
<name>A0ACB9IFP5_9ASTR</name>
<evidence type="ECO:0000313" key="2">
    <source>
        <dbReference type="Proteomes" id="UP001056120"/>
    </source>
</evidence>
<protein>
    <submittedName>
        <fullName evidence="1">Uncharacterized protein</fullName>
    </submittedName>
</protein>
<sequence length="116" mass="13645">MSLPQPFKYKRFKAPISFWLPSRFPLYHLLFHRLLSSATKSSPKASFFRSILLHNTSGERVVRKWSDRMFFFQSLLLNTTIRERDSSLPIVIFQPDNRLPQDLKPTSALLRYSSVV</sequence>
<dbReference type="EMBL" id="CM042025">
    <property type="protein sequence ID" value="KAI3806305.1"/>
    <property type="molecule type" value="Genomic_DNA"/>
</dbReference>
<reference evidence="1 2" key="2">
    <citation type="journal article" date="2022" name="Mol. Ecol. Resour.">
        <title>The genomes of chicory, endive, great burdock and yacon provide insights into Asteraceae paleo-polyploidization history and plant inulin production.</title>
        <authorList>
            <person name="Fan W."/>
            <person name="Wang S."/>
            <person name="Wang H."/>
            <person name="Wang A."/>
            <person name="Jiang F."/>
            <person name="Liu H."/>
            <person name="Zhao H."/>
            <person name="Xu D."/>
            <person name="Zhang Y."/>
        </authorList>
    </citation>
    <scope>NUCLEOTIDE SEQUENCE [LARGE SCALE GENOMIC DNA]</scope>
    <source>
        <strain evidence="2">cv. Yunnan</strain>
        <tissue evidence="1">Leaves</tissue>
    </source>
</reference>
<gene>
    <name evidence="1" type="ORF">L1987_22204</name>
</gene>
<dbReference type="Proteomes" id="UP001056120">
    <property type="component" value="Linkage Group LG08"/>
</dbReference>
<reference evidence="2" key="1">
    <citation type="journal article" date="2022" name="Mol. Ecol. Resour.">
        <title>The genomes of chicory, endive, great burdock and yacon provide insights into Asteraceae palaeo-polyploidization history and plant inulin production.</title>
        <authorList>
            <person name="Fan W."/>
            <person name="Wang S."/>
            <person name="Wang H."/>
            <person name="Wang A."/>
            <person name="Jiang F."/>
            <person name="Liu H."/>
            <person name="Zhao H."/>
            <person name="Xu D."/>
            <person name="Zhang Y."/>
        </authorList>
    </citation>
    <scope>NUCLEOTIDE SEQUENCE [LARGE SCALE GENOMIC DNA]</scope>
    <source>
        <strain evidence="2">cv. Yunnan</strain>
    </source>
</reference>
<proteinExistence type="predicted"/>
<organism evidence="1 2">
    <name type="scientific">Smallanthus sonchifolius</name>
    <dbReference type="NCBI Taxonomy" id="185202"/>
    <lineage>
        <taxon>Eukaryota</taxon>
        <taxon>Viridiplantae</taxon>
        <taxon>Streptophyta</taxon>
        <taxon>Embryophyta</taxon>
        <taxon>Tracheophyta</taxon>
        <taxon>Spermatophyta</taxon>
        <taxon>Magnoliopsida</taxon>
        <taxon>eudicotyledons</taxon>
        <taxon>Gunneridae</taxon>
        <taxon>Pentapetalae</taxon>
        <taxon>asterids</taxon>
        <taxon>campanulids</taxon>
        <taxon>Asterales</taxon>
        <taxon>Asteraceae</taxon>
        <taxon>Asteroideae</taxon>
        <taxon>Heliantheae alliance</taxon>
        <taxon>Millerieae</taxon>
        <taxon>Smallanthus</taxon>
    </lineage>
</organism>
<keyword evidence="2" id="KW-1185">Reference proteome</keyword>
<accession>A0ACB9IFP5</accession>